<reference evidence="5 6" key="1">
    <citation type="submission" date="2016-11" db="EMBL/GenBank/DDBJ databases">
        <authorList>
            <person name="Jaros S."/>
            <person name="Januszkiewicz K."/>
            <person name="Wedrychowicz H."/>
        </authorList>
    </citation>
    <scope>NUCLEOTIDE SEQUENCE [LARGE SCALE GENOMIC DNA]</scope>
</reference>
<dbReference type="InterPro" id="IPR000101">
    <property type="entry name" value="GGT_peptidase"/>
</dbReference>
<dbReference type="PANTHER" id="PTHR11686:SF62">
    <property type="entry name" value="GLUTATHIONE HYDROLASE"/>
    <property type="match status" value="1"/>
</dbReference>
<dbReference type="InterPro" id="IPR043138">
    <property type="entry name" value="GGT_lsub"/>
</dbReference>
<dbReference type="EMBL" id="FQNC01000066">
    <property type="protein sequence ID" value="SGZ02673.1"/>
    <property type="molecule type" value="Genomic_DNA"/>
</dbReference>
<feature type="binding site" evidence="2">
    <location>
        <position position="449"/>
    </location>
    <ligand>
        <name>L-glutamate</name>
        <dbReference type="ChEBI" id="CHEBI:29985"/>
    </ligand>
</feature>
<dbReference type="Gene3D" id="3.60.20.40">
    <property type="match status" value="1"/>
</dbReference>
<dbReference type="GO" id="GO:0006751">
    <property type="term" value="P:glutathione catabolic process"/>
    <property type="evidence" value="ECO:0007669"/>
    <property type="project" value="UniProtKB-UniRule"/>
</dbReference>
<proteinExistence type="predicted"/>
<dbReference type="PANTHER" id="PTHR11686">
    <property type="entry name" value="GAMMA GLUTAMYL TRANSPEPTIDASE"/>
    <property type="match status" value="1"/>
</dbReference>
<dbReference type="Gene3D" id="1.10.246.130">
    <property type="match status" value="1"/>
</dbReference>
<feature type="binding site" evidence="2">
    <location>
        <begin position="426"/>
        <end position="428"/>
    </location>
    <ligand>
        <name>L-glutamate</name>
        <dbReference type="ChEBI" id="CHEBI:29985"/>
    </ligand>
</feature>
<dbReference type="NCBIfam" id="TIGR00066">
    <property type="entry name" value="g_glut_trans"/>
    <property type="match status" value="1"/>
</dbReference>
<evidence type="ECO:0000256" key="1">
    <source>
        <dbReference type="PIRSR" id="PIRSR600101-1"/>
    </source>
</evidence>
<comment type="pathway">
    <text evidence="3">Sulfur metabolism; glutathione metabolism.</text>
</comment>
<dbReference type="AlphaFoldDB" id="A0A2X0PI32"/>
<dbReference type="PRINTS" id="PR01210">
    <property type="entry name" value="GGTRANSPTASE"/>
</dbReference>
<evidence type="ECO:0000256" key="4">
    <source>
        <dbReference type="SAM" id="SignalP"/>
    </source>
</evidence>
<feature type="binding site" evidence="2">
    <location>
        <begin position="477"/>
        <end position="478"/>
    </location>
    <ligand>
        <name>L-glutamate</name>
        <dbReference type="ChEBI" id="CHEBI:29985"/>
    </ligand>
</feature>
<keyword evidence="3" id="KW-0378">Hydrolase</keyword>
<organism evidence="5 6">
    <name type="scientific">Microbotryum silenes-dioicae</name>
    <dbReference type="NCBI Taxonomy" id="796604"/>
    <lineage>
        <taxon>Eukaryota</taxon>
        <taxon>Fungi</taxon>
        <taxon>Dikarya</taxon>
        <taxon>Basidiomycota</taxon>
        <taxon>Pucciniomycotina</taxon>
        <taxon>Microbotryomycetes</taxon>
        <taxon>Microbotryales</taxon>
        <taxon>Microbotryaceae</taxon>
        <taxon>Microbotryum</taxon>
    </lineage>
</organism>
<dbReference type="InterPro" id="IPR043137">
    <property type="entry name" value="GGT_ssub_C"/>
</dbReference>
<dbReference type="GO" id="GO:0005886">
    <property type="term" value="C:plasma membrane"/>
    <property type="evidence" value="ECO:0007669"/>
    <property type="project" value="TreeGrafter"/>
</dbReference>
<feature type="binding site" evidence="2">
    <location>
        <position position="501"/>
    </location>
    <ligand>
        <name>L-glutamate</name>
        <dbReference type="ChEBI" id="CHEBI:29985"/>
    </ligand>
</feature>
<dbReference type="FunFam" id="1.10.246.130:FF:000001">
    <property type="entry name" value="Gamma-glutamyltransferase 5 isoform 1"/>
    <property type="match status" value="1"/>
</dbReference>
<dbReference type="GO" id="GO:0036374">
    <property type="term" value="F:glutathione hydrolase activity"/>
    <property type="evidence" value="ECO:0007669"/>
    <property type="project" value="UniProtKB-UniRule"/>
</dbReference>
<feature type="active site" description="Nucleophile" evidence="1">
    <location>
        <position position="408"/>
    </location>
</feature>
<dbReference type="EC" id="2.3.2.2" evidence="3"/>
<sequence length="605" mass="65409">MKLPLLLSLLLTVSSAPHLHARPILADNGPTSHLRRSGDLVSRKLGGSKHGGVATEAAPCSEIGVDILKKGGNAADAIIAAGLCVGTIAAYHSGFGGGGFMLVRYKDPSGKFAYENIDFRETMPAGGNETMYAADATQNKTLSTIGGLAVGVPGELRGWEMLHKRHGHLPWKELFKPAIKLARHGFKVNIDLADAIQEGKSFILNGEFQRIPGCPNTRWAEVYAPKGTLLVEGDTVYRKTYANTLEQVARHGAHRFYHGKIAKRTVQTIRDTGGIMTMHDMSKYKAIIRTPVSITYRGARIFSTVAPSSGAVVLSALKILEGYQANYNDSQSEINVTTHRLLEATQFAYGQRTQYGDPAFVPNVTYLENYYLREDVVKGIRSKINDTKTFGVGYYDPSKYTATAESGTSHLAVIDGSGMSVSLTTTINTYWGSRVMTPDGIICNNEMNDFSSPGQTNAFGFASSPINYIRPGKRPQSSIASSIAEDLHTGEILIATGSAGGSRIITATLQHLYHHLDQQLNAYEAVAHPRWHDQLSGQTFFEWKELDKGIVGYNNDTVGYLAALGHNVTWTGVTGSTAHVVLRTQNGTIEAASDPRKAAGAGVAF</sequence>
<comment type="catalytic activity">
    <reaction evidence="3">
        <text>glutathione + H2O = L-cysteinylglycine + L-glutamate</text>
        <dbReference type="Rhea" id="RHEA:28807"/>
        <dbReference type="ChEBI" id="CHEBI:15377"/>
        <dbReference type="ChEBI" id="CHEBI:29985"/>
        <dbReference type="ChEBI" id="CHEBI:57925"/>
        <dbReference type="ChEBI" id="CHEBI:61694"/>
        <dbReference type="EC" id="3.4.19.13"/>
    </reaction>
</comment>
<comment type="catalytic activity">
    <reaction evidence="3">
        <text>an N-terminal (5-L-glutamyl)-[peptide] + an alpha-amino acid = 5-L-glutamyl amino acid + an N-terminal L-alpha-aminoacyl-[peptide]</text>
        <dbReference type="Rhea" id="RHEA:23904"/>
        <dbReference type="Rhea" id="RHEA-COMP:9780"/>
        <dbReference type="Rhea" id="RHEA-COMP:9795"/>
        <dbReference type="ChEBI" id="CHEBI:77644"/>
        <dbReference type="ChEBI" id="CHEBI:78597"/>
        <dbReference type="ChEBI" id="CHEBI:78599"/>
        <dbReference type="ChEBI" id="CHEBI:78608"/>
        <dbReference type="EC" id="2.3.2.2"/>
    </reaction>
</comment>
<dbReference type="SUPFAM" id="SSF56235">
    <property type="entry name" value="N-terminal nucleophile aminohydrolases (Ntn hydrolases)"/>
    <property type="match status" value="1"/>
</dbReference>
<protein>
    <recommendedName>
        <fullName evidence="3">Glutathione hydrolase</fullName>
        <ecNumber evidence="3">2.3.2.2</ecNumber>
        <ecNumber evidence="3">3.4.19.13</ecNumber>
    </recommendedName>
    <alternativeName>
        <fullName evidence="3">Gamma-glutamyltransferase</fullName>
    </alternativeName>
    <alternativeName>
        <fullName evidence="3">Gamma-glutamyltranspeptidase</fullName>
    </alternativeName>
</protein>
<feature type="signal peptide" evidence="4">
    <location>
        <begin position="1"/>
        <end position="21"/>
    </location>
</feature>
<dbReference type="GO" id="GO:0103068">
    <property type="term" value="F:leukotriene C4 gamma-glutamyl transferase activity"/>
    <property type="evidence" value="ECO:0007669"/>
    <property type="project" value="UniProtKB-EC"/>
</dbReference>
<feature type="chain" id="PRO_5016029996" description="Glutathione hydrolase" evidence="4">
    <location>
        <begin position="22"/>
        <end position="605"/>
    </location>
</feature>
<dbReference type="Pfam" id="PF01019">
    <property type="entry name" value="G_glu_transpept"/>
    <property type="match status" value="1"/>
</dbReference>
<keyword evidence="6" id="KW-1185">Reference proteome</keyword>
<evidence type="ECO:0000256" key="2">
    <source>
        <dbReference type="PIRSR" id="PIRSR600101-2"/>
    </source>
</evidence>
<keyword evidence="4" id="KW-0732">Signal</keyword>
<dbReference type="UniPathway" id="UPA00204"/>
<dbReference type="InterPro" id="IPR029055">
    <property type="entry name" value="Ntn_hydrolases_N"/>
</dbReference>
<accession>A0A2X0PI32</accession>
<comment type="catalytic activity">
    <reaction evidence="3">
        <text>an S-substituted glutathione + H2O = an S-substituted L-cysteinylglycine + L-glutamate</text>
        <dbReference type="Rhea" id="RHEA:59468"/>
        <dbReference type="ChEBI" id="CHEBI:15377"/>
        <dbReference type="ChEBI" id="CHEBI:29985"/>
        <dbReference type="ChEBI" id="CHEBI:90779"/>
        <dbReference type="ChEBI" id="CHEBI:143103"/>
        <dbReference type="EC" id="3.4.19.13"/>
    </reaction>
</comment>
<evidence type="ECO:0000313" key="6">
    <source>
        <dbReference type="Proteomes" id="UP000249464"/>
    </source>
</evidence>
<dbReference type="EC" id="3.4.19.13" evidence="3"/>
<evidence type="ECO:0000256" key="3">
    <source>
        <dbReference type="RuleBase" id="RU368068"/>
    </source>
</evidence>
<comment type="function">
    <text evidence="3">Cleaves the gamma-glutamyl peptide bond of glutathione and glutathione conjugates.</text>
</comment>
<dbReference type="STRING" id="796604.A0A2X0PI32"/>
<evidence type="ECO:0000313" key="5">
    <source>
        <dbReference type="EMBL" id="SGZ02673.1"/>
    </source>
</evidence>
<feature type="binding site" evidence="2">
    <location>
        <position position="120"/>
    </location>
    <ligand>
        <name>L-glutamate</name>
        <dbReference type="ChEBI" id="CHEBI:29985"/>
    </ligand>
</feature>
<keyword evidence="3" id="KW-0808">Transferase</keyword>
<gene>
    <name evidence="5" type="primary">BQ5605_C033g11222</name>
    <name evidence="5" type="ORF">BQ5605_C033G11222</name>
</gene>
<keyword evidence="3" id="KW-0012">Acyltransferase</keyword>
<dbReference type="Proteomes" id="UP000249464">
    <property type="component" value="Unassembled WGS sequence"/>
</dbReference>
<name>A0A2X0PI32_9BASI</name>